<dbReference type="Proteomes" id="UP001595387">
    <property type="component" value="Unassembled WGS sequence"/>
</dbReference>
<dbReference type="EMBL" id="JBHRRZ010000017">
    <property type="protein sequence ID" value="MFC2949073.1"/>
    <property type="molecule type" value="Genomic_DNA"/>
</dbReference>
<comment type="caution">
    <text evidence="2">The sequence shown here is derived from an EMBL/GenBank/DDBJ whole genome shotgun (WGS) entry which is preliminary data.</text>
</comment>
<protein>
    <submittedName>
        <fullName evidence="2">SPOR domain-containing protein</fullName>
    </submittedName>
</protein>
<evidence type="ECO:0000313" key="2">
    <source>
        <dbReference type="EMBL" id="MFC2949073.1"/>
    </source>
</evidence>
<proteinExistence type="predicted"/>
<name>A0ABV7A892_9BACI</name>
<sequence length="108" mass="12364">MRNPAWIERIARGHVEGVVKAFNQQASKKSIKRGIRVIAGSFHNQEYARVLAGTFQKAGLNMSEQKVTIQGKTWYRVQTPIFPDRKTAEAYLERTRNMGIRDAFITIN</sequence>
<gene>
    <name evidence="2" type="ORF">ACFODW_12070</name>
</gene>
<keyword evidence="3" id="KW-1185">Reference proteome</keyword>
<organism evidence="2 3">
    <name type="scientific">Virgibacillus sediminis</name>
    <dbReference type="NCBI Taxonomy" id="202260"/>
    <lineage>
        <taxon>Bacteria</taxon>
        <taxon>Bacillati</taxon>
        <taxon>Bacillota</taxon>
        <taxon>Bacilli</taxon>
        <taxon>Bacillales</taxon>
        <taxon>Bacillaceae</taxon>
        <taxon>Virgibacillus</taxon>
    </lineage>
</organism>
<accession>A0ABV7A892</accession>
<dbReference type="RefSeq" id="WP_390306868.1">
    <property type="nucleotide sequence ID" value="NZ_JBHRRZ010000017.1"/>
</dbReference>
<reference evidence="3" key="1">
    <citation type="journal article" date="2019" name="Int. J. Syst. Evol. Microbiol.">
        <title>The Global Catalogue of Microorganisms (GCM) 10K type strain sequencing project: providing services to taxonomists for standard genome sequencing and annotation.</title>
        <authorList>
            <consortium name="The Broad Institute Genomics Platform"/>
            <consortium name="The Broad Institute Genome Sequencing Center for Infectious Disease"/>
            <person name="Wu L."/>
            <person name="Ma J."/>
        </authorList>
    </citation>
    <scope>NUCLEOTIDE SEQUENCE [LARGE SCALE GENOMIC DNA]</scope>
    <source>
        <strain evidence="3">KCTC 13193</strain>
    </source>
</reference>
<dbReference type="InterPro" id="IPR007730">
    <property type="entry name" value="SPOR-like_dom"/>
</dbReference>
<evidence type="ECO:0000259" key="1">
    <source>
        <dbReference type="PROSITE" id="PS51724"/>
    </source>
</evidence>
<dbReference type="PROSITE" id="PS51724">
    <property type="entry name" value="SPOR"/>
    <property type="match status" value="1"/>
</dbReference>
<dbReference type="Gene3D" id="3.30.70.1070">
    <property type="entry name" value="Sporulation related repeat"/>
    <property type="match status" value="1"/>
</dbReference>
<feature type="domain" description="SPOR" evidence="1">
    <location>
        <begin position="29"/>
        <end position="108"/>
    </location>
</feature>
<dbReference type="SUPFAM" id="SSF110997">
    <property type="entry name" value="Sporulation related repeat"/>
    <property type="match status" value="1"/>
</dbReference>
<dbReference type="Pfam" id="PF05036">
    <property type="entry name" value="SPOR"/>
    <property type="match status" value="1"/>
</dbReference>
<evidence type="ECO:0000313" key="3">
    <source>
        <dbReference type="Proteomes" id="UP001595387"/>
    </source>
</evidence>
<dbReference type="InterPro" id="IPR036680">
    <property type="entry name" value="SPOR-like_sf"/>
</dbReference>